<dbReference type="CDD" id="cd06661">
    <property type="entry name" value="GGCT_like"/>
    <property type="match status" value="1"/>
</dbReference>
<dbReference type="SMART" id="SM00952">
    <property type="entry name" value="RAP"/>
    <property type="match status" value="1"/>
</dbReference>
<comment type="caution">
    <text evidence="4">The sequence shown here is derived from an EMBL/GenBank/DDBJ whole genome shotgun (WGS) entry which is preliminary data.</text>
</comment>
<dbReference type="OrthoDB" id="6419797at2759"/>
<evidence type="ECO:0000313" key="5">
    <source>
        <dbReference type="Proteomes" id="UP000887013"/>
    </source>
</evidence>
<dbReference type="InterPro" id="IPR013579">
    <property type="entry name" value="FAST_2"/>
</dbReference>
<dbReference type="SUPFAM" id="SSF110857">
    <property type="entry name" value="Gamma-glutamyl cyclotransferase-like"/>
    <property type="match status" value="1"/>
</dbReference>
<feature type="active site" description="Proton acceptor" evidence="2">
    <location>
        <position position="748"/>
    </location>
</feature>
<dbReference type="InterPro" id="IPR039126">
    <property type="entry name" value="GGACT"/>
</dbReference>
<organism evidence="4 5">
    <name type="scientific">Nephila pilipes</name>
    <name type="common">Giant wood spider</name>
    <name type="synonym">Nephila maculata</name>
    <dbReference type="NCBI Taxonomy" id="299642"/>
    <lineage>
        <taxon>Eukaryota</taxon>
        <taxon>Metazoa</taxon>
        <taxon>Ecdysozoa</taxon>
        <taxon>Arthropoda</taxon>
        <taxon>Chelicerata</taxon>
        <taxon>Arachnida</taxon>
        <taxon>Araneae</taxon>
        <taxon>Araneomorphae</taxon>
        <taxon>Entelegynae</taxon>
        <taxon>Araneoidea</taxon>
        <taxon>Nephilidae</taxon>
        <taxon>Nephila</taxon>
    </lineage>
</organism>
<accession>A0A8X6QF36</accession>
<keyword evidence="5" id="KW-1185">Reference proteome</keyword>
<dbReference type="Gene3D" id="3.10.490.10">
    <property type="entry name" value="Gamma-glutamyl cyclotransferase-like"/>
    <property type="match status" value="1"/>
</dbReference>
<proteinExistence type="inferred from homology"/>
<gene>
    <name evidence="4" type="primary">Ggact</name>
    <name evidence="4" type="ORF">NPIL_55292</name>
</gene>
<dbReference type="InterPro" id="IPR009288">
    <property type="entry name" value="AIG2-like_dom"/>
</dbReference>
<dbReference type="EMBL" id="BMAW01079546">
    <property type="protein sequence ID" value="GFU15707.1"/>
    <property type="molecule type" value="Genomic_DNA"/>
</dbReference>
<sequence length="825" mass="95769">MKLSVFCASLCRKYSFASHTWKCRQLVSWATQNFVHVQHLNKSLAVVVNASAPCALFHSSASFCAKSFQERENEHAHNVMSNISSYTNSIVRNTVTLHNGPLGTNSTEISSLQELNKFAEVTHQALLHDLSLEEEQFTEVIRCLVQKLPNVSDEQLIQILHFLCLWKPSPKSFSANFKLIWNTLDNECVLRFKNWDGDRKLLVSDYWFCLRLNRISQYNRSLIFDMLENLNLLSNSQVVQLMFYINLQRKLPQIQMENLEQRLKTVINSVSIEEIGIVCLGFFKTENRLTDFNTIQLIIDRFCRDLGKINNVTTVSVLKFLKKSLHLSHVNAYLPLLHRCVSHIPKWDILASVHLALLATECHIYHPLLLNTVTEKFATDIDNARIKDCTKLLQCLSHFNYFPASKFHELFFKEIFKEPRQTEIEIHPRILPYSALYYAYLGHYNFDLLHKVLDSKFRNYCYCKCPDATNSFAEIDYCVSIECKDYTGPRLSGEELKILKNRRGNLPTDSRNNNFFTRLVREITESLEDILNGKENILVRHILPHMYSPDVIVRLTDNSQSLSKLYSDYPLDAILIPPEDEIWACFVICPSFSFAFKSHHLTGNTKMKIRQLEKIGYKVIYCPFYDIPSSSSMRKNYIKEKLNILKILFGDIEFNQFMKAEGDSLCQYLVFVYGTLKKYEPNHDLVADPLKGKAFFDGMARTVQKYPLVIASRYNIPYLLYRAGVGKHVVGELYRIDEAMLAVMDELECNGKYYHRIQIEVQPFGPEGIKGSPVKPWVYFLLNFREHLLELPHLEDYSSKGPHGLEYVSRYNRPGGEDYHEEVQN</sequence>
<dbReference type="Pfam" id="PF08368">
    <property type="entry name" value="FAST_2"/>
    <property type="match status" value="1"/>
</dbReference>
<dbReference type="AlphaFoldDB" id="A0A8X6QF36"/>
<evidence type="ECO:0000256" key="2">
    <source>
        <dbReference type="PIRSR" id="PIRSR639126-1"/>
    </source>
</evidence>
<dbReference type="Proteomes" id="UP000887013">
    <property type="component" value="Unassembled WGS sequence"/>
</dbReference>
<protein>
    <submittedName>
        <fullName evidence="4">Gamma-glutamylaminecyclotransferase</fullName>
    </submittedName>
</protein>
<comment type="similarity">
    <text evidence="1">Belongs to the gamma-glutamylcyclotransferase family.</text>
</comment>
<dbReference type="GO" id="GO:0005829">
    <property type="term" value="C:cytosol"/>
    <property type="evidence" value="ECO:0007669"/>
    <property type="project" value="TreeGrafter"/>
</dbReference>
<dbReference type="InterPro" id="IPR013024">
    <property type="entry name" value="GGCT-like"/>
</dbReference>
<name>A0A8X6QF36_NEPPI</name>
<evidence type="ECO:0000256" key="1">
    <source>
        <dbReference type="ARBA" id="ARBA00008861"/>
    </source>
</evidence>
<dbReference type="Pfam" id="PF06094">
    <property type="entry name" value="GGACT"/>
    <property type="match status" value="1"/>
</dbReference>
<dbReference type="Pfam" id="PF08373">
    <property type="entry name" value="RAP"/>
    <property type="match status" value="1"/>
</dbReference>
<dbReference type="PROSITE" id="PS51286">
    <property type="entry name" value="RAP"/>
    <property type="match status" value="1"/>
</dbReference>
<dbReference type="PANTHER" id="PTHR12510">
    <property type="entry name" value="TROPONIN C-AKIN-1 PROTEIN"/>
    <property type="match status" value="1"/>
</dbReference>
<evidence type="ECO:0000259" key="3">
    <source>
        <dbReference type="PROSITE" id="PS51286"/>
    </source>
</evidence>
<feature type="domain" description="RAP" evidence="3">
    <location>
        <begin position="584"/>
        <end position="640"/>
    </location>
</feature>
<reference evidence="4" key="1">
    <citation type="submission" date="2020-08" db="EMBL/GenBank/DDBJ databases">
        <title>Multicomponent nature underlies the extraordinary mechanical properties of spider dragline silk.</title>
        <authorList>
            <person name="Kono N."/>
            <person name="Nakamura H."/>
            <person name="Mori M."/>
            <person name="Yoshida Y."/>
            <person name="Ohtoshi R."/>
            <person name="Malay A.D."/>
            <person name="Moran D.A.P."/>
            <person name="Tomita M."/>
            <person name="Numata K."/>
            <person name="Arakawa K."/>
        </authorList>
    </citation>
    <scope>NUCLEOTIDE SEQUENCE</scope>
</reference>
<dbReference type="InterPro" id="IPR036568">
    <property type="entry name" value="GGCT-like_sf"/>
</dbReference>
<dbReference type="PANTHER" id="PTHR12510:SF4">
    <property type="entry name" value="GAMMA-GLUTAMYLAMINECYCLOTRANSFERASE"/>
    <property type="match status" value="1"/>
</dbReference>
<dbReference type="InterPro" id="IPR013584">
    <property type="entry name" value="RAP"/>
</dbReference>
<evidence type="ECO:0000313" key="4">
    <source>
        <dbReference type="EMBL" id="GFU15707.1"/>
    </source>
</evidence>
<dbReference type="GO" id="GO:0061929">
    <property type="term" value="F:gamma-glutamylaminecyclotransferase activity"/>
    <property type="evidence" value="ECO:0007669"/>
    <property type="project" value="InterPro"/>
</dbReference>